<sequence>MHTSRHLQFTDALVLVPSPRPETAPMVSLVVVYGISGWECAGVCPGRTSTGEYRSLNRRRAIA</sequence>
<dbReference type="Proteomes" id="UP000179642">
    <property type="component" value="Unassembled WGS sequence"/>
</dbReference>
<comment type="caution">
    <text evidence="1">The sequence shown here is derived from an EMBL/GenBank/DDBJ whole genome shotgun (WGS) entry which is preliminary data.</text>
</comment>
<evidence type="ECO:0000313" key="1">
    <source>
        <dbReference type="EMBL" id="OIJ95282.1"/>
    </source>
</evidence>
<proteinExistence type="predicted"/>
<dbReference type="AlphaFoldDB" id="A0A1S2PNV1"/>
<dbReference type="EMBL" id="MLYO01000065">
    <property type="protein sequence ID" value="OIJ95282.1"/>
    <property type="molecule type" value="Genomic_DNA"/>
</dbReference>
<evidence type="ECO:0000313" key="2">
    <source>
        <dbReference type="Proteomes" id="UP000179642"/>
    </source>
</evidence>
<gene>
    <name evidence="1" type="ORF">BIV23_34455</name>
</gene>
<reference evidence="1 2" key="1">
    <citation type="submission" date="2016-10" db="EMBL/GenBank/DDBJ databases">
        <title>Genome sequence of Streptomyces sp. MUSC 1.</title>
        <authorList>
            <person name="Lee L.-H."/>
            <person name="Ser H.-L."/>
            <person name="Law J.W.-F."/>
        </authorList>
    </citation>
    <scope>NUCLEOTIDE SEQUENCE [LARGE SCALE GENOMIC DNA]</scope>
    <source>
        <strain evidence="1 2">MUSC 1</strain>
    </source>
</reference>
<accession>A0A1S2PNV1</accession>
<protein>
    <submittedName>
        <fullName evidence="1">Uncharacterized protein</fullName>
    </submittedName>
</protein>
<keyword evidence="2" id="KW-1185">Reference proteome</keyword>
<organism evidence="1 2">
    <name type="scientific">Streptomyces monashensis</name>
    <dbReference type="NCBI Taxonomy" id="1678012"/>
    <lineage>
        <taxon>Bacteria</taxon>
        <taxon>Bacillati</taxon>
        <taxon>Actinomycetota</taxon>
        <taxon>Actinomycetes</taxon>
        <taxon>Kitasatosporales</taxon>
        <taxon>Streptomycetaceae</taxon>
        <taxon>Streptomyces</taxon>
    </lineage>
</organism>
<name>A0A1S2PNV1_9ACTN</name>